<feature type="region of interest" description="Disordered" evidence="1">
    <location>
        <begin position="152"/>
        <end position="176"/>
    </location>
</feature>
<dbReference type="AlphaFoldDB" id="K1WHK0"/>
<feature type="compositionally biased region" description="Polar residues" evidence="1">
    <location>
        <begin position="197"/>
        <end position="207"/>
    </location>
</feature>
<dbReference type="EMBL" id="JH921459">
    <property type="protein sequence ID" value="EKD12326.1"/>
    <property type="molecule type" value="Genomic_DNA"/>
</dbReference>
<gene>
    <name evidence="3" type="ORF">MBM_09501</name>
</gene>
<dbReference type="KEGG" id="mbe:MBM_09501"/>
<keyword evidence="2" id="KW-0472">Membrane</keyword>
<keyword evidence="4" id="KW-1185">Reference proteome</keyword>
<accession>K1WHK0</accession>
<feature type="region of interest" description="Disordered" evidence="1">
    <location>
        <begin position="1"/>
        <end position="85"/>
    </location>
</feature>
<organism evidence="3 4">
    <name type="scientific">Marssonina brunnea f. sp. multigermtubi (strain MB_m1)</name>
    <name type="common">Marssonina leaf spot fungus</name>
    <dbReference type="NCBI Taxonomy" id="1072389"/>
    <lineage>
        <taxon>Eukaryota</taxon>
        <taxon>Fungi</taxon>
        <taxon>Dikarya</taxon>
        <taxon>Ascomycota</taxon>
        <taxon>Pezizomycotina</taxon>
        <taxon>Leotiomycetes</taxon>
        <taxon>Helotiales</taxon>
        <taxon>Drepanopezizaceae</taxon>
        <taxon>Drepanopeziza</taxon>
    </lineage>
</organism>
<dbReference type="Proteomes" id="UP000006753">
    <property type="component" value="Unassembled WGS sequence"/>
</dbReference>
<keyword evidence="2" id="KW-1133">Transmembrane helix</keyword>
<feature type="region of interest" description="Disordered" evidence="1">
    <location>
        <begin position="399"/>
        <end position="457"/>
    </location>
</feature>
<name>K1WHK0_MARBU</name>
<feature type="compositionally biased region" description="Low complexity" evidence="1">
    <location>
        <begin position="399"/>
        <end position="411"/>
    </location>
</feature>
<dbReference type="GeneID" id="18765436"/>
<dbReference type="HOGENOM" id="CLU_435505_0_0_1"/>
<evidence type="ECO:0000313" key="3">
    <source>
        <dbReference type="EMBL" id="EKD12326.1"/>
    </source>
</evidence>
<keyword evidence="2" id="KW-0812">Transmembrane</keyword>
<feature type="region of interest" description="Disordered" evidence="1">
    <location>
        <begin position="197"/>
        <end position="223"/>
    </location>
</feature>
<evidence type="ECO:0000256" key="2">
    <source>
        <dbReference type="SAM" id="Phobius"/>
    </source>
</evidence>
<protein>
    <submittedName>
        <fullName evidence="3">Uncharacterized protein</fullName>
    </submittedName>
</protein>
<feature type="region of interest" description="Disordered" evidence="1">
    <location>
        <begin position="490"/>
        <end position="531"/>
    </location>
</feature>
<reference evidence="3 4" key="1">
    <citation type="journal article" date="2012" name="BMC Genomics">
        <title>Sequencing the genome of Marssonina brunnea reveals fungus-poplar co-evolution.</title>
        <authorList>
            <person name="Zhu S."/>
            <person name="Cao Y.-Z."/>
            <person name="Jiang C."/>
            <person name="Tan B.-Y."/>
            <person name="Wang Z."/>
            <person name="Feng S."/>
            <person name="Zhang L."/>
            <person name="Su X.-H."/>
            <person name="Brejova B."/>
            <person name="Vinar T."/>
            <person name="Xu M."/>
            <person name="Wang M.-X."/>
            <person name="Zhang S.-G."/>
            <person name="Huang M.-R."/>
            <person name="Wu R."/>
            <person name="Zhou Y."/>
        </authorList>
    </citation>
    <scope>NUCLEOTIDE SEQUENCE [LARGE SCALE GENOMIC DNA]</scope>
    <source>
        <strain evidence="3 4">MB_m1</strain>
    </source>
</reference>
<proteinExistence type="predicted"/>
<dbReference type="InParanoid" id="K1WHK0"/>
<evidence type="ECO:0000313" key="4">
    <source>
        <dbReference type="Proteomes" id="UP000006753"/>
    </source>
</evidence>
<feature type="compositionally biased region" description="Low complexity" evidence="1">
    <location>
        <begin position="516"/>
        <end position="528"/>
    </location>
</feature>
<feature type="transmembrane region" description="Helical" evidence="2">
    <location>
        <begin position="601"/>
        <end position="621"/>
    </location>
</feature>
<sequence length="628" mass="65476">MSGARDLASPVSPIDSANEEETPTDHVRDPSLRGPPAGPARLYTETTRPGRFRTTPLAPVPVSTASRGLGLGLGLHSDAGSTSPAWEDTLEALEEPSIPPPTAQAASGPLLDPAAQVLVSYPPGTSAEIRSGSSSLVQGTVGGWELFEASSLPSADRGSDPFPPSGRPARASTGLSTAREMALPENLRLDSVPSSSILSTGWQLSTPPTRPWRARNPPSDSPSWRQKGYLVICLEDLGQDELASSGSTRFPGWTFEEFDLERYTKVRNSQNPNPMFPRNAIPHLRRGLSVEKRITYISGSPSEAFFRTLRPVLTGLAGYLLSHQPGGADRLGRVNHRASAESIYDIMTDGPPVTGPSNSATPPAHRFIEVVLGAGESATDFVTGIIANPPPIPQIAEAGARGAPGAPATRGSSTFGANAPWVPGRRSVYDVVPGSQPAFPSQPRPNRSPPGNDETAETVPRLLGDLGVAIEAALAAAAVLNGAERDRVRPIGPVTQPVANTGGNPLENGAAQPPDRTSGGTAAANGRAGPRRRTALAAAQALASGNTVNGHTMLAQATGTTASASGASGSSALVENDIGALIAPINALRNEVRNQARVASFWHMMSCSLHAIVLIAVYGLVRRLFGWE</sequence>
<evidence type="ECO:0000256" key="1">
    <source>
        <dbReference type="SAM" id="MobiDB-lite"/>
    </source>
</evidence>
<dbReference type="OrthoDB" id="10350158at2759"/>